<dbReference type="PANTHER" id="PTHR24247">
    <property type="entry name" value="5-HYDROXYTRYPTAMINE RECEPTOR"/>
    <property type="match status" value="1"/>
</dbReference>
<keyword evidence="1 10" id="KW-1003">Cell membrane</keyword>
<dbReference type="PANTHER" id="PTHR24247:SF30">
    <property type="entry name" value="5-HYDROXYTRYPTAMINE RECEPTOR 2A"/>
    <property type="match status" value="1"/>
</dbReference>
<dbReference type="FunFam" id="1.20.1070.10:FF:000523">
    <property type="entry name" value="5-hydroxytryptamine receptor 2B"/>
    <property type="match status" value="1"/>
</dbReference>
<comment type="caution">
    <text evidence="10">Lacks conserved residue(s) required for the propagation of feature annotation.</text>
</comment>
<dbReference type="GO" id="GO:0030594">
    <property type="term" value="F:neurotransmitter receptor activity"/>
    <property type="evidence" value="ECO:0007669"/>
    <property type="project" value="TreeGrafter"/>
</dbReference>
<keyword evidence="13" id="KW-1185">Reference proteome</keyword>
<evidence type="ECO:0000256" key="5">
    <source>
        <dbReference type="ARBA" id="ARBA00023040"/>
    </source>
</evidence>
<evidence type="ECO:0000256" key="7">
    <source>
        <dbReference type="ARBA" id="ARBA00023157"/>
    </source>
</evidence>
<sequence length="434" mass="48600">MDILCDGESSVNPTANSFIQINHERRFYRNVYGAGEINISHLCNLTVNSDNLTNLSCESNMSPPCCPSQKNWPALLTVIVIVLTIAGNILVIMAVSLEKKLQNATNYFLMSLAIADMLLGFFVMPYFISLDRYIAIRNPIHHSRFNSRTKAFAKIIAVWTISVGISMPVPVFGLQDDSKVFKKDIFKKDICLLADENFVLVGSFVAFFIPLTIMVVTYFLTIKSLQKEAMLCVNDIGPKTKFTSFSFLPQSSLSSEKLFQRSLNRDTGTSGRRTMQSISNEQKASKVLGIVFFLFVVMWCPFFITNVMAVICKESCKEEVIGGLLNIFVWIGYLSSAVNPLVYTLFNKTYRSAFSRYIQCRYKEEKKPFQLILVNTIPALAYDSSQLQLAQMKSLKKEAKMMAKDYSTVTIGAHRLDGTSKGSIGPGNEKVSGV</sequence>
<feature type="transmembrane region" description="Helical" evidence="10">
    <location>
        <begin position="74"/>
        <end position="95"/>
    </location>
</feature>
<evidence type="ECO:0000256" key="8">
    <source>
        <dbReference type="ARBA" id="ARBA00023170"/>
    </source>
</evidence>
<dbReference type="SUPFAM" id="SSF81321">
    <property type="entry name" value="Family A G protein-coupled receptor-like"/>
    <property type="match status" value="1"/>
</dbReference>
<feature type="domain" description="G-protein coupled receptors family 1 profile" evidence="11">
    <location>
        <begin position="87"/>
        <end position="127"/>
    </location>
</feature>
<dbReference type="GO" id="GO:0030425">
    <property type="term" value="C:dendrite"/>
    <property type="evidence" value="ECO:0007669"/>
    <property type="project" value="UniProtKB-SubCell"/>
</dbReference>
<reference evidence="12" key="1">
    <citation type="submission" date="2025-08" db="UniProtKB">
        <authorList>
            <consortium name="Ensembl"/>
        </authorList>
    </citation>
    <scope>IDENTIFICATION</scope>
</reference>
<dbReference type="InterPro" id="IPR000276">
    <property type="entry name" value="GPCR_Rhodpsn"/>
</dbReference>
<keyword evidence="4 10" id="KW-1133">Transmembrane helix</keyword>
<dbReference type="GO" id="GO:0007210">
    <property type="term" value="P:serotonin receptor signaling pathway"/>
    <property type="evidence" value="ECO:0007669"/>
    <property type="project" value="TreeGrafter"/>
</dbReference>
<dbReference type="GO" id="GO:0051378">
    <property type="term" value="F:serotonin binding"/>
    <property type="evidence" value="ECO:0007669"/>
    <property type="project" value="UniProtKB-ARBA"/>
</dbReference>
<keyword evidence="10" id="KW-0968">Cytoplasmic vesicle</keyword>
<protein>
    <recommendedName>
        <fullName evidence="10">5-hydroxytryptamine receptor 2A</fullName>
        <shortName evidence="10">5-HT-2</shortName>
    </recommendedName>
    <alternativeName>
        <fullName evidence="10">Serotonin receptor 2A</fullName>
    </alternativeName>
</protein>
<comment type="subcellular location">
    <subcellularLocation>
        <location evidence="10">Cell membrane</location>
        <topology evidence="10">Multi-pass membrane protein</topology>
    </subcellularLocation>
    <subcellularLocation>
        <location evidence="10">Cell projection</location>
        <location evidence="10">Dendrite</location>
    </subcellularLocation>
    <subcellularLocation>
        <location evidence="10">Cell projection</location>
        <location evidence="10">Axon</location>
    </subcellularLocation>
    <subcellularLocation>
        <location evidence="10">Cytoplasmic vesicle</location>
    </subcellularLocation>
    <subcellularLocation>
        <location evidence="10">Membrane</location>
        <location evidence="10">Caveola</location>
    </subcellularLocation>
    <subcellularLocation>
        <location evidence="10">Presynapse</location>
    </subcellularLocation>
</comment>
<accession>A0A8C0UID1</accession>
<comment type="similarity">
    <text evidence="10">Belongs to the G-protein coupled receptor 1 family.</text>
</comment>
<evidence type="ECO:0000256" key="3">
    <source>
        <dbReference type="ARBA" id="ARBA00022692"/>
    </source>
</evidence>
<keyword evidence="9 10" id="KW-0807">Transducer</keyword>
<evidence type="ECO:0000256" key="6">
    <source>
        <dbReference type="ARBA" id="ARBA00023136"/>
    </source>
</evidence>
<evidence type="ECO:0000256" key="2">
    <source>
        <dbReference type="ARBA" id="ARBA00022610"/>
    </source>
</evidence>
<dbReference type="GO" id="GO:0005901">
    <property type="term" value="C:caveola"/>
    <property type="evidence" value="ECO:0007669"/>
    <property type="project" value="UniProtKB-SubCell"/>
</dbReference>
<keyword evidence="8 10" id="KW-0675">Receptor</keyword>
<evidence type="ECO:0000313" key="12">
    <source>
        <dbReference type="Ensembl" id="ENSCCEP00000010091.1"/>
    </source>
</evidence>
<feature type="transmembrane region" description="Helical" evidence="10">
    <location>
        <begin position="151"/>
        <end position="173"/>
    </location>
</feature>
<keyword evidence="10" id="KW-0966">Cell projection</keyword>
<evidence type="ECO:0000256" key="10">
    <source>
        <dbReference type="RuleBase" id="RU368060"/>
    </source>
</evidence>
<dbReference type="PROSITE" id="PS50262">
    <property type="entry name" value="G_PROTEIN_RECEP_F1_2"/>
    <property type="match status" value="2"/>
</dbReference>
<dbReference type="GO" id="GO:0051209">
    <property type="term" value="P:release of sequestered calcium ion into cytosol"/>
    <property type="evidence" value="ECO:0007669"/>
    <property type="project" value="TreeGrafter"/>
</dbReference>
<keyword evidence="7" id="KW-1015">Disulfide bond</keyword>
<dbReference type="PRINTS" id="PR00237">
    <property type="entry name" value="GPCRRHODOPSN"/>
</dbReference>
<dbReference type="SMART" id="SM01381">
    <property type="entry name" value="7TM_GPCR_Srsx"/>
    <property type="match status" value="1"/>
</dbReference>
<dbReference type="GO" id="GO:0007187">
    <property type="term" value="P:G protein-coupled receptor signaling pathway, coupled to cyclic nucleotide second messenger"/>
    <property type="evidence" value="ECO:0007669"/>
    <property type="project" value="TreeGrafter"/>
</dbReference>
<dbReference type="GO" id="GO:0030424">
    <property type="term" value="C:axon"/>
    <property type="evidence" value="ECO:0007669"/>
    <property type="project" value="UniProtKB-SubCell"/>
</dbReference>
<evidence type="ECO:0000259" key="11">
    <source>
        <dbReference type="PROSITE" id="PS50262"/>
    </source>
</evidence>
<keyword evidence="6 10" id="KW-0472">Membrane</keyword>
<evidence type="ECO:0000256" key="9">
    <source>
        <dbReference type="ARBA" id="ARBA00023224"/>
    </source>
</evidence>
<dbReference type="GO" id="GO:0009410">
    <property type="term" value="P:response to xenobiotic stimulus"/>
    <property type="evidence" value="ECO:0007669"/>
    <property type="project" value="TreeGrafter"/>
</dbReference>
<keyword evidence="5 10" id="KW-0297">G-protein coupled receptor</keyword>
<dbReference type="Ensembl" id="ENSCCET00000015945.1">
    <property type="protein sequence ID" value="ENSCCEP00000010091.1"/>
    <property type="gene ID" value="ENSCCEG00000010124.1"/>
</dbReference>
<feature type="transmembrane region" description="Helical" evidence="10">
    <location>
        <begin position="107"/>
        <end position="130"/>
    </location>
</feature>
<dbReference type="GO" id="GO:0004993">
    <property type="term" value="F:G protein-coupled serotonin receptor activity"/>
    <property type="evidence" value="ECO:0007669"/>
    <property type="project" value="UniProtKB-UniRule"/>
</dbReference>
<dbReference type="GO" id="GO:0098793">
    <property type="term" value="C:presynapse"/>
    <property type="evidence" value="ECO:0007669"/>
    <property type="project" value="UniProtKB-SubCell"/>
</dbReference>
<evidence type="ECO:0000313" key="13">
    <source>
        <dbReference type="Proteomes" id="UP000694410"/>
    </source>
</evidence>
<keyword evidence="3 10" id="KW-0812">Transmembrane</keyword>
<dbReference type="Gene3D" id="1.20.1070.10">
    <property type="entry name" value="Rhodopsin 7-helix transmembrane proteins"/>
    <property type="match status" value="1"/>
</dbReference>
<feature type="domain" description="G-protein coupled receptors family 1 profile" evidence="11">
    <location>
        <begin position="128"/>
        <end position="343"/>
    </location>
</feature>
<evidence type="ECO:0000256" key="1">
    <source>
        <dbReference type="ARBA" id="ARBA00022475"/>
    </source>
</evidence>
<gene>
    <name evidence="12" type="primary">HTR2A</name>
</gene>
<keyword evidence="10" id="KW-0770">Synapse</keyword>
<name>A0A8C0UID1_CYACU</name>
<feature type="transmembrane region" description="Helical" evidence="10">
    <location>
        <begin position="323"/>
        <end position="346"/>
    </location>
</feature>
<organism evidence="12 13">
    <name type="scientific">Cyanistes caeruleus</name>
    <name type="common">Eurasian blue tit</name>
    <name type="synonym">Parus caeruleus</name>
    <dbReference type="NCBI Taxonomy" id="156563"/>
    <lineage>
        <taxon>Eukaryota</taxon>
        <taxon>Metazoa</taxon>
        <taxon>Chordata</taxon>
        <taxon>Craniata</taxon>
        <taxon>Vertebrata</taxon>
        <taxon>Euteleostomi</taxon>
        <taxon>Archelosauria</taxon>
        <taxon>Archosauria</taxon>
        <taxon>Dinosauria</taxon>
        <taxon>Saurischia</taxon>
        <taxon>Theropoda</taxon>
        <taxon>Coelurosauria</taxon>
        <taxon>Aves</taxon>
        <taxon>Neognathae</taxon>
        <taxon>Neoaves</taxon>
        <taxon>Telluraves</taxon>
        <taxon>Australaves</taxon>
        <taxon>Passeriformes</taxon>
        <taxon>Paridae</taxon>
        <taxon>Cyanistes</taxon>
    </lineage>
</organism>
<dbReference type="Pfam" id="PF00001">
    <property type="entry name" value="7tm_1"/>
    <property type="match status" value="1"/>
</dbReference>
<dbReference type="Proteomes" id="UP000694410">
    <property type="component" value="Unplaced"/>
</dbReference>
<dbReference type="GO" id="GO:0007268">
    <property type="term" value="P:chemical synaptic transmission"/>
    <property type="evidence" value="ECO:0007669"/>
    <property type="project" value="TreeGrafter"/>
</dbReference>
<dbReference type="InterPro" id="IPR017452">
    <property type="entry name" value="GPCR_Rhodpsn_7TM"/>
</dbReference>
<evidence type="ECO:0000256" key="4">
    <source>
        <dbReference type="ARBA" id="ARBA00022989"/>
    </source>
</evidence>
<dbReference type="AlphaFoldDB" id="A0A8C0UID1"/>
<proteinExistence type="inferred from homology"/>
<keyword evidence="2" id="KW-0085">Behavior</keyword>
<dbReference type="GO" id="GO:0007208">
    <property type="term" value="P:phospholipase C-activating serotonin receptor signaling pathway"/>
    <property type="evidence" value="ECO:0007669"/>
    <property type="project" value="TreeGrafter"/>
</dbReference>
<dbReference type="GO" id="GO:0031410">
    <property type="term" value="C:cytoplasmic vesicle"/>
    <property type="evidence" value="ECO:0007669"/>
    <property type="project" value="UniProtKB-SubCell"/>
</dbReference>
<comment type="function">
    <text evidence="10">G-protein coupled receptor for 5-hydroxytryptamine (serotonin).</text>
</comment>
<feature type="transmembrane region" description="Helical" evidence="10">
    <location>
        <begin position="198"/>
        <end position="220"/>
    </location>
</feature>
<reference evidence="12" key="2">
    <citation type="submission" date="2025-09" db="UniProtKB">
        <authorList>
            <consortium name="Ensembl"/>
        </authorList>
    </citation>
    <scope>IDENTIFICATION</scope>
</reference>
<feature type="transmembrane region" description="Helical" evidence="10">
    <location>
        <begin position="287"/>
        <end position="311"/>
    </location>
</feature>